<dbReference type="EMBL" id="MU006106">
    <property type="protein sequence ID" value="KAF2835938.1"/>
    <property type="molecule type" value="Genomic_DNA"/>
</dbReference>
<protein>
    <recommendedName>
        <fullName evidence="1">BTB domain-containing protein</fullName>
    </recommendedName>
</protein>
<dbReference type="InterPro" id="IPR000210">
    <property type="entry name" value="BTB/POZ_dom"/>
</dbReference>
<dbReference type="Gene3D" id="3.30.710.10">
    <property type="entry name" value="Potassium Channel Kv1.1, Chain A"/>
    <property type="match status" value="1"/>
</dbReference>
<dbReference type="InterPro" id="IPR011011">
    <property type="entry name" value="Znf_FYVE_PHD"/>
</dbReference>
<proteinExistence type="predicted"/>
<dbReference type="PROSITE" id="PS50097">
    <property type="entry name" value="BTB"/>
    <property type="match status" value="1"/>
</dbReference>
<dbReference type="PANTHER" id="PTHR47843:SF2">
    <property type="entry name" value="BTB DOMAIN-CONTAINING PROTEIN"/>
    <property type="match status" value="1"/>
</dbReference>
<comment type="caution">
    <text evidence="2">The sequence shown here is derived from an EMBL/GenBank/DDBJ whole genome shotgun (WGS) entry which is preliminary data.</text>
</comment>
<reference evidence="2" key="1">
    <citation type="journal article" date="2020" name="Stud. Mycol.">
        <title>101 Dothideomycetes genomes: a test case for predicting lifestyles and emergence of pathogens.</title>
        <authorList>
            <person name="Haridas S."/>
            <person name="Albert R."/>
            <person name="Binder M."/>
            <person name="Bloem J."/>
            <person name="Labutti K."/>
            <person name="Salamov A."/>
            <person name="Andreopoulos B."/>
            <person name="Baker S."/>
            <person name="Barry K."/>
            <person name="Bills G."/>
            <person name="Bluhm B."/>
            <person name="Cannon C."/>
            <person name="Castanera R."/>
            <person name="Culley D."/>
            <person name="Daum C."/>
            <person name="Ezra D."/>
            <person name="Gonzalez J."/>
            <person name="Henrissat B."/>
            <person name="Kuo A."/>
            <person name="Liang C."/>
            <person name="Lipzen A."/>
            <person name="Lutzoni F."/>
            <person name="Magnuson J."/>
            <person name="Mondo S."/>
            <person name="Nolan M."/>
            <person name="Ohm R."/>
            <person name="Pangilinan J."/>
            <person name="Park H.-J."/>
            <person name="Ramirez L."/>
            <person name="Alfaro M."/>
            <person name="Sun H."/>
            <person name="Tritt A."/>
            <person name="Yoshinaga Y."/>
            <person name="Zwiers L.-H."/>
            <person name="Turgeon B."/>
            <person name="Goodwin S."/>
            <person name="Spatafora J."/>
            <person name="Crous P."/>
            <person name="Grigoriev I."/>
        </authorList>
    </citation>
    <scope>NUCLEOTIDE SEQUENCE</scope>
    <source>
        <strain evidence="2">CBS 101060</strain>
    </source>
</reference>
<dbReference type="Proteomes" id="UP000799429">
    <property type="component" value="Unassembled WGS sequence"/>
</dbReference>
<evidence type="ECO:0000259" key="1">
    <source>
        <dbReference type="PROSITE" id="PS50097"/>
    </source>
</evidence>
<gene>
    <name evidence="2" type="ORF">M501DRAFT_903862</name>
</gene>
<feature type="non-terminal residue" evidence="2">
    <location>
        <position position="248"/>
    </location>
</feature>
<dbReference type="AlphaFoldDB" id="A0A9P4S6G8"/>
<dbReference type="SUPFAM" id="SSF57903">
    <property type="entry name" value="FYVE/PHD zinc finger"/>
    <property type="match status" value="1"/>
</dbReference>
<dbReference type="InterPro" id="IPR011333">
    <property type="entry name" value="SKP1/BTB/POZ_sf"/>
</dbReference>
<name>A0A9P4S6G8_9PEZI</name>
<dbReference type="Pfam" id="PF00651">
    <property type="entry name" value="BTB"/>
    <property type="match status" value="1"/>
</dbReference>
<organism evidence="2 3">
    <name type="scientific">Patellaria atrata CBS 101060</name>
    <dbReference type="NCBI Taxonomy" id="1346257"/>
    <lineage>
        <taxon>Eukaryota</taxon>
        <taxon>Fungi</taxon>
        <taxon>Dikarya</taxon>
        <taxon>Ascomycota</taxon>
        <taxon>Pezizomycotina</taxon>
        <taxon>Dothideomycetes</taxon>
        <taxon>Dothideomycetes incertae sedis</taxon>
        <taxon>Patellariales</taxon>
        <taxon>Patellariaceae</taxon>
        <taxon>Patellaria</taxon>
    </lineage>
</organism>
<accession>A0A9P4S6G8</accession>
<dbReference type="SUPFAM" id="SSF54695">
    <property type="entry name" value="POZ domain"/>
    <property type="match status" value="1"/>
</dbReference>
<evidence type="ECO:0000313" key="2">
    <source>
        <dbReference type="EMBL" id="KAF2835938.1"/>
    </source>
</evidence>
<sequence length="248" mass="27619">TVTITVGSAKTPFLLHKELLTLHSRFFAAALDGAFAEGVSQTVNLPDERVEIFEYFAAWLYHGFLIREAFLQPSPSPSSSRKPTFFLLLPLHTLADRLSVEKLRNETLDVIAALAEETNAVPTPADTWTLYETTPASSRLRKLVLDLFAYKKTDHLLASHPDEWNPLFLRDLTVKLKRRERAGLGRHELVRQGVGSGRANGELGRTNEVETRACEVCRIVVRTGAGESRCRDCGRAFCRVCVGRGVAL</sequence>
<dbReference type="CDD" id="cd18186">
    <property type="entry name" value="BTB_POZ_ZBTB_KLHL-like"/>
    <property type="match status" value="1"/>
</dbReference>
<feature type="non-terminal residue" evidence="2">
    <location>
        <position position="1"/>
    </location>
</feature>
<feature type="domain" description="BTB" evidence="1">
    <location>
        <begin position="1"/>
        <end position="69"/>
    </location>
</feature>
<dbReference type="PANTHER" id="PTHR47843">
    <property type="entry name" value="BTB DOMAIN-CONTAINING PROTEIN-RELATED"/>
    <property type="match status" value="1"/>
</dbReference>
<dbReference type="OrthoDB" id="194443at2759"/>
<keyword evidence="3" id="KW-1185">Reference proteome</keyword>
<evidence type="ECO:0000313" key="3">
    <source>
        <dbReference type="Proteomes" id="UP000799429"/>
    </source>
</evidence>